<gene>
    <name evidence="2" type="ORF">PUN28_014182</name>
</gene>
<accession>A0AAW2F1A6</accession>
<evidence type="ECO:0000256" key="1">
    <source>
        <dbReference type="SAM" id="MobiDB-lite"/>
    </source>
</evidence>
<comment type="caution">
    <text evidence="2">The sequence shown here is derived from an EMBL/GenBank/DDBJ whole genome shotgun (WGS) entry which is preliminary data.</text>
</comment>
<feature type="compositionally biased region" description="Pro residues" evidence="1">
    <location>
        <begin position="47"/>
        <end position="58"/>
    </location>
</feature>
<dbReference type="Proteomes" id="UP001430953">
    <property type="component" value="Unassembled WGS sequence"/>
</dbReference>
<evidence type="ECO:0000313" key="3">
    <source>
        <dbReference type="Proteomes" id="UP001430953"/>
    </source>
</evidence>
<dbReference type="AlphaFoldDB" id="A0AAW2F1A6"/>
<name>A0AAW2F1A6_9HYME</name>
<proteinExistence type="predicted"/>
<feature type="region of interest" description="Disordered" evidence="1">
    <location>
        <begin position="22"/>
        <end position="118"/>
    </location>
</feature>
<keyword evidence="3" id="KW-1185">Reference proteome</keyword>
<dbReference type="EMBL" id="JADYXP020000015">
    <property type="protein sequence ID" value="KAL0108895.1"/>
    <property type="molecule type" value="Genomic_DNA"/>
</dbReference>
<evidence type="ECO:0000313" key="2">
    <source>
        <dbReference type="EMBL" id="KAL0108895.1"/>
    </source>
</evidence>
<reference evidence="2 3" key="1">
    <citation type="submission" date="2023-03" db="EMBL/GenBank/DDBJ databases">
        <title>High recombination rates correlate with genetic variation in Cardiocondyla obscurior ants.</title>
        <authorList>
            <person name="Errbii M."/>
        </authorList>
    </citation>
    <scope>NUCLEOTIDE SEQUENCE [LARGE SCALE GENOMIC DNA]</scope>
    <source>
        <strain evidence="2">Alpha-2009</strain>
        <tissue evidence="2">Whole body</tissue>
    </source>
</reference>
<organism evidence="2 3">
    <name type="scientific">Cardiocondyla obscurior</name>
    <dbReference type="NCBI Taxonomy" id="286306"/>
    <lineage>
        <taxon>Eukaryota</taxon>
        <taxon>Metazoa</taxon>
        <taxon>Ecdysozoa</taxon>
        <taxon>Arthropoda</taxon>
        <taxon>Hexapoda</taxon>
        <taxon>Insecta</taxon>
        <taxon>Pterygota</taxon>
        <taxon>Neoptera</taxon>
        <taxon>Endopterygota</taxon>
        <taxon>Hymenoptera</taxon>
        <taxon>Apocrita</taxon>
        <taxon>Aculeata</taxon>
        <taxon>Formicoidea</taxon>
        <taxon>Formicidae</taxon>
        <taxon>Myrmicinae</taxon>
        <taxon>Cardiocondyla</taxon>
    </lineage>
</organism>
<sequence length="118" mass="13005">MLTPSCQQCTQKTPYCLRLFLPFPNEGTKKAVTGTGQPPREPEERVPPPYAPVSPPPRQNRNEARARGLTQRQSEPCVVIPPTRSSTARSRPRGGARDNGEGRLAMPSLHPPRARDPT</sequence>
<protein>
    <submittedName>
        <fullName evidence="2">Uncharacterized protein</fullName>
    </submittedName>
</protein>